<name>A0A1W0WND2_HYPEX</name>
<evidence type="ECO:0000256" key="1">
    <source>
        <dbReference type="ARBA" id="ARBA00023157"/>
    </source>
</evidence>
<dbReference type="InterPro" id="IPR003614">
    <property type="entry name" value="Knottins"/>
</dbReference>
<evidence type="ECO:0000313" key="4">
    <source>
        <dbReference type="Proteomes" id="UP000192578"/>
    </source>
</evidence>
<accession>A0A1W0WND2</accession>
<feature type="domain" description="Knottins-like" evidence="2">
    <location>
        <begin position="38"/>
        <end position="88"/>
    </location>
</feature>
<dbReference type="Pfam" id="PF00304">
    <property type="entry name" value="Gamma-thionin"/>
    <property type="match status" value="1"/>
</dbReference>
<reference evidence="4" key="1">
    <citation type="submission" date="2017-01" db="EMBL/GenBank/DDBJ databases">
        <title>Comparative genomics of anhydrobiosis in the tardigrade Hypsibius dujardini.</title>
        <authorList>
            <person name="Yoshida Y."/>
            <person name="Koutsovoulos G."/>
            <person name="Laetsch D."/>
            <person name="Stevens L."/>
            <person name="Kumar S."/>
            <person name="Horikawa D."/>
            <person name="Ishino K."/>
            <person name="Komine S."/>
            <person name="Tomita M."/>
            <person name="Blaxter M."/>
            <person name="Arakawa K."/>
        </authorList>
    </citation>
    <scope>NUCLEOTIDE SEQUENCE [LARGE SCALE GENOMIC DNA]</scope>
    <source>
        <strain evidence="4">Z151</strain>
    </source>
</reference>
<evidence type="ECO:0000259" key="2">
    <source>
        <dbReference type="SMART" id="SM00505"/>
    </source>
</evidence>
<dbReference type="InterPro" id="IPR036574">
    <property type="entry name" value="Scorpion_toxin-like_sf"/>
</dbReference>
<gene>
    <name evidence="3" type="ORF">BV898_09080</name>
</gene>
<comment type="caution">
    <text evidence="3">The sequence shown here is derived from an EMBL/GenBank/DDBJ whole genome shotgun (WGS) entry which is preliminary data.</text>
</comment>
<protein>
    <recommendedName>
        <fullName evidence="2">Knottins-like domain-containing protein</fullName>
    </recommendedName>
</protein>
<dbReference type="Gene3D" id="3.30.30.10">
    <property type="entry name" value="Knottin, scorpion toxin-like"/>
    <property type="match status" value="1"/>
</dbReference>
<dbReference type="EMBL" id="MTYJ01000070">
    <property type="protein sequence ID" value="OQV16724.1"/>
    <property type="molecule type" value="Genomic_DNA"/>
</dbReference>
<feature type="non-terminal residue" evidence="3">
    <location>
        <position position="1"/>
    </location>
</feature>
<sequence length="205" mass="20939">MFSLEKIFHVSLCVIGSWFHFHAEHGLVAAVTATTTKPKRSISENYIGSCNDDDVACAQSCADENLISGKCEPIPKNGLTRACFCQGSAGLVAAVTAKTTKPKPCIGSYEGSCIDDDVACAQSCAADNLTGGKCGQYGKSSSTQICYCQGCAGTTPEPTVAEATTTSTALISSIGGVAIVGVSRARCGSPGRSDGVLAVLRGPAE</sequence>
<dbReference type="AlphaFoldDB" id="A0A1W0WND2"/>
<dbReference type="SMART" id="SM00505">
    <property type="entry name" value="Knot1"/>
    <property type="match status" value="2"/>
</dbReference>
<evidence type="ECO:0000313" key="3">
    <source>
        <dbReference type="EMBL" id="OQV16724.1"/>
    </source>
</evidence>
<organism evidence="3 4">
    <name type="scientific">Hypsibius exemplaris</name>
    <name type="common">Freshwater tardigrade</name>
    <dbReference type="NCBI Taxonomy" id="2072580"/>
    <lineage>
        <taxon>Eukaryota</taxon>
        <taxon>Metazoa</taxon>
        <taxon>Ecdysozoa</taxon>
        <taxon>Tardigrada</taxon>
        <taxon>Eutardigrada</taxon>
        <taxon>Parachela</taxon>
        <taxon>Hypsibioidea</taxon>
        <taxon>Hypsibiidae</taxon>
        <taxon>Hypsibius</taxon>
    </lineage>
</organism>
<dbReference type="GO" id="GO:0006952">
    <property type="term" value="P:defense response"/>
    <property type="evidence" value="ECO:0007669"/>
    <property type="project" value="InterPro"/>
</dbReference>
<dbReference type="Proteomes" id="UP000192578">
    <property type="component" value="Unassembled WGS sequence"/>
</dbReference>
<keyword evidence="4" id="KW-1185">Reference proteome</keyword>
<keyword evidence="1" id="KW-1015">Disulfide bond</keyword>
<feature type="domain" description="Knottins-like" evidence="2">
    <location>
        <begin position="104"/>
        <end position="151"/>
    </location>
</feature>
<proteinExistence type="predicted"/>